<gene>
    <name evidence="9" type="ORF">LCGC14_2424730</name>
</gene>
<keyword evidence="4" id="KW-0808">Transferase</keyword>
<dbReference type="InterPro" id="IPR038578">
    <property type="entry name" value="GT29-like_sf"/>
</dbReference>
<dbReference type="GO" id="GO:0012505">
    <property type="term" value="C:endomembrane system"/>
    <property type="evidence" value="ECO:0007669"/>
    <property type="project" value="UniProtKB-SubCell"/>
</dbReference>
<evidence type="ECO:0000256" key="6">
    <source>
        <dbReference type="ARBA" id="ARBA00022989"/>
    </source>
</evidence>
<comment type="subcellular location">
    <subcellularLocation>
        <location evidence="2">Endomembrane system</location>
    </subcellularLocation>
    <subcellularLocation>
        <location evidence="1">Membrane</location>
        <topology evidence="1">Single-pass membrane protein</topology>
    </subcellularLocation>
</comment>
<accession>A0A0F9BNR3</accession>
<dbReference type="AlphaFoldDB" id="A0A0F9BNR3"/>
<keyword evidence="5" id="KW-0812">Transmembrane</keyword>
<proteinExistence type="predicted"/>
<sequence>DIEKFRQNIDNNESEIIKLKYSNYLKDKNVIIVGPSSYLNKIEYGDFINSFDVVVRVNTGHYIPSNMEKYIGNKIDVYYSSWPDTNQGNDSGTGKFFPFKKLKNIYKIIPETEGCIENISKEKGCGGLCCFVQSPQFLYIEFLYIWQFIKENWSGDEICDIIQKSMLNVIKGDTTKGCVFFNQETKKCKIHQVRGYSCRLYGITPEEEFKPRYERMKELYKNVPGAVVKEQCNLIKTIGKKQVTIFNTNRWWNELIQIEKKIGIKGEDISDKQGGSYRMPHDHILLFTMPENVLSALAGISLYDNAHDKIMAVSDLMGLIRNHFRGDYEQSKGTEN</sequence>
<dbReference type="EMBL" id="LAZR01036949">
    <property type="protein sequence ID" value="KKL23505.1"/>
    <property type="molecule type" value="Genomic_DNA"/>
</dbReference>
<evidence type="ECO:0000256" key="8">
    <source>
        <dbReference type="ARBA" id="ARBA00023180"/>
    </source>
</evidence>
<dbReference type="GO" id="GO:0016020">
    <property type="term" value="C:membrane"/>
    <property type="evidence" value="ECO:0007669"/>
    <property type="project" value="UniProtKB-SubCell"/>
</dbReference>
<evidence type="ECO:0000256" key="5">
    <source>
        <dbReference type="ARBA" id="ARBA00022692"/>
    </source>
</evidence>
<dbReference type="InterPro" id="IPR001675">
    <property type="entry name" value="Glyco_trans_29"/>
</dbReference>
<keyword evidence="6" id="KW-1133">Transmembrane helix</keyword>
<dbReference type="Pfam" id="PF00777">
    <property type="entry name" value="Glyco_transf_29"/>
    <property type="match status" value="1"/>
</dbReference>
<comment type="caution">
    <text evidence="9">The sequence shown here is derived from an EMBL/GenBank/DDBJ whole genome shotgun (WGS) entry which is preliminary data.</text>
</comment>
<evidence type="ECO:0000256" key="7">
    <source>
        <dbReference type="ARBA" id="ARBA00023136"/>
    </source>
</evidence>
<keyword evidence="3" id="KW-0328">Glycosyltransferase</keyword>
<feature type="non-terminal residue" evidence="9">
    <location>
        <position position="1"/>
    </location>
</feature>
<evidence type="ECO:0000256" key="4">
    <source>
        <dbReference type="ARBA" id="ARBA00022679"/>
    </source>
</evidence>
<keyword evidence="7" id="KW-0472">Membrane</keyword>
<evidence type="ECO:0000256" key="1">
    <source>
        <dbReference type="ARBA" id="ARBA00004167"/>
    </source>
</evidence>
<protein>
    <submittedName>
        <fullName evidence="9">Uncharacterized protein</fullName>
    </submittedName>
</protein>
<name>A0A0F9BNR3_9ZZZZ</name>
<evidence type="ECO:0000256" key="2">
    <source>
        <dbReference type="ARBA" id="ARBA00004308"/>
    </source>
</evidence>
<dbReference type="GO" id="GO:0008373">
    <property type="term" value="F:sialyltransferase activity"/>
    <property type="evidence" value="ECO:0007669"/>
    <property type="project" value="InterPro"/>
</dbReference>
<keyword evidence="8" id="KW-0325">Glycoprotein</keyword>
<evidence type="ECO:0000256" key="3">
    <source>
        <dbReference type="ARBA" id="ARBA00022676"/>
    </source>
</evidence>
<dbReference type="InterPro" id="IPR005358">
    <property type="entry name" value="Puta_zinc/iron-chelating_dom"/>
</dbReference>
<dbReference type="Pfam" id="PF03692">
    <property type="entry name" value="CxxCxxCC"/>
    <property type="match status" value="1"/>
</dbReference>
<organism evidence="9">
    <name type="scientific">marine sediment metagenome</name>
    <dbReference type="NCBI Taxonomy" id="412755"/>
    <lineage>
        <taxon>unclassified sequences</taxon>
        <taxon>metagenomes</taxon>
        <taxon>ecological metagenomes</taxon>
    </lineage>
</organism>
<dbReference type="Gene3D" id="3.90.1480.20">
    <property type="entry name" value="Glycosyl transferase family 29"/>
    <property type="match status" value="1"/>
</dbReference>
<evidence type="ECO:0000313" key="9">
    <source>
        <dbReference type="EMBL" id="KKL23505.1"/>
    </source>
</evidence>
<reference evidence="9" key="1">
    <citation type="journal article" date="2015" name="Nature">
        <title>Complex archaea that bridge the gap between prokaryotes and eukaryotes.</title>
        <authorList>
            <person name="Spang A."/>
            <person name="Saw J.H."/>
            <person name="Jorgensen S.L."/>
            <person name="Zaremba-Niedzwiedzka K."/>
            <person name="Martijn J."/>
            <person name="Lind A.E."/>
            <person name="van Eijk R."/>
            <person name="Schleper C."/>
            <person name="Guy L."/>
            <person name="Ettema T.J."/>
        </authorList>
    </citation>
    <scope>NUCLEOTIDE SEQUENCE</scope>
</reference>